<sequence>MYDGSDNLLMRFKYAAGRMPVAMTKGGQRYYLAYDQVGTLRAVTDASGNVISDSNTAFAVPFGFAGGLYDADTGLIRFGYRDYDPDTGRWTAKDPILFAGGDTDLYGYCLGDPVNWVDSDGLNAATMGRIGAGIFIAPVPGARIIGGAFIIGAVGLTAWDIIQNWNENSKGSDDGDKPCGSGKSDPHGDGGRALEKAKKQIGELEKQLDGANKKEKKRIKKKIQRIVDDARKKRKGETHWKR</sequence>
<dbReference type="Gene3D" id="2.180.10.10">
    <property type="entry name" value="RHS repeat-associated core"/>
    <property type="match status" value="1"/>
</dbReference>
<dbReference type="EMBL" id="BEXT01000001">
    <property type="protein sequence ID" value="GBC62888.1"/>
    <property type="molecule type" value="Genomic_DNA"/>
</dbReference>
<protein>
    <recommendedName>
        <fullName evidence="3">Teneurin-like YD-shell domain-containing protein</fullName>
    </recommendedName>
</protein>
<name>A0A401G0X4_9BACT</name>
<dbReference type="PANTHER" id="PTHR32305">
    <property type="match status" value="1"/>
</dbReference>
<dbReference type="Pfam" id="PF25023">
    <property type="entry name" value="TEN_YD-shell"/>
    <property type="match status" value="1"/>
</dbReference>
<evidence type="ECO:0000256" key="2">
    <source>
        <dbReference type="SAM" id="MobiDB-lite"/>
    </source>
</evidence>
<gene>
    <name evidence="4" type="ORF">DENIS_3872</name>
</gene>
<evidence type="ECO:0000256" key="1">
    <source>
        <dbReference type="ARBA" id="ARBA00022737"/>
    </source>
</evidence>
<keyword evidence="5" id="KW-1185">Reference proteome</keyword>
<dbReference type="Proteomes" id="UP000288096">
    <property type="component" value="Unassembled WGS sequence"/>
</dbReference>
<keyword evidence="1" id="KW-0677">Repeat</keyword>
<comment type="caution">
    <text evidence="4">The sequence shown here is derived from an EMBL/GenBank/DDBJ whole genome shotgun (WGS) entry which is preliminary data.</text>
</comment>
<dbReference type="AlphaFoldDB" id="A0A401G0X4"/>
<feature type="compositionally biased region" description="Basic residues" evidence="2">
    <location>
        <begin position="214"/>
        <end position="224"/>
    </location>
</feature>
<dbReference type="PANTHER" id="PTHR32305:SF15">
    <property type="entry name" value="PROTEIN RHSA-RELATED"/>
    <property type="match status" value="1"/>
</dbReference>
<dbReference type="InterPro" id="IPR022385">
    <property type="entry name" value="Rhs_assc_core"/>
</dbReference>
<reference evidence="5" key="2">
    <citation type="submission" date="2019-01" db="EMBL/GenBank/DDBJ databases">
        <title>Genome sequence of Desulfonema ishimotonii strain Tokyo 01.</title>
        <authorList>
            <person name="Fukui M."/>
        </authorList>
    </citation>
    <scope>NUCLEOTIDE SEQUENCE [LARGE SCALE GENOMIC DNA]</scope>
    <source>
        <strain evidence="5">Tokyo 01</strain>
    </source>
</reference>
<dbReference type="InterPro" id="IPR050708">
    <property type="entry name" value="T6SS_VgrG/RHS"/>
</dbReference>
<dbReference type="InterPro" id="IPR056823">
    <property type="entry name" value="TEN-like_YD-shell"/>
</dbReference>
<reference evidence="5" key="1">
    <citation type="submission" date="2017-11" db="EMBL/GenBank/DDBJ databases">
        <authorList>
            <person name="Watanabe M."/>
            <person name="Kojima H."/>
        </authorList>
    </citation>
    <scope>NUCLEOTIDE SEQUENCE [LARGE SCALE GENOMIC DNA]</scope>
    <source>
        <strain evidence="5">Tokyo 01</strain>
    </source>
</reference>
<evidence type="ECO:0000313" key="4">
    <source>
        <dbReference type="EMBL" id="GBC62888.1"/>
    </source>
</evidence>
<organism evidence="4 5">
    <name type="scientific">Desulfonema ishimotonii</name>
    <dbReference type="NCBI Taxonomy" id="45657"/>
    <lineage>
        <taxon>Bacteria</taxon>
        <taxon>Pseudomonadati</taxon>
        <taxon>Thermodesulfobacteriota</taxon>
        <taxon>Desulfobacteria</taxon>
        <taxon>Desulfobacterales</taxon>
        <taxon>Desulfococcaceae</taxon>
        <taxon>Desulfonema</taxon>
    </lineage>
</organism>
<feature type="compositionally biased region" description="Basic and acidic residues" evidence="2">
    <location>
        <begin position="225"/>
        <end position="242"/>
    </location>
</feature>
<accession>A0A401G0X4</accession>
<evidence type="ECO:0000313" key="5">
    <source>
        <dbReference type="Proteomes" id="UP000288096"/>
    </source>
</evidence>
<evidence type="ECO:0000259" key="3">
    <source>
        <dbReference type="Pfam" id="PF25023"/>
    </source>
</evidence>
<feature type="region of interest" description="Disordered" evidence="2">
    <location>
        <begin position="169"/>
        <end position="242"/>
    </location>
</feature>
<feature type="domain" description="Teneurin-like YD-shell" evidence="3">
    <location>
        <begin position="2"/>
        <end position="94"/>
    </location>
</feature>
<dbReference type="NCBIfam" id="TIGR03696">
    <property type="entry name" value="Rhs_assc_core"/>
    <property type="match status" value="1"/>
</dbReference>
<proteinExistence type="predicted"/>
<dbReference type="RefSeq" id="WP_208022615.1">
    <property type="nucleotide sequence ID" value="NZ_BEXT01000001.1"/>
</dbReference>
<feature type="compositionally biased region" description="Basic and acidic residues" evidence="2">
    <location>
        <begin position="184"/>
        <end position="213"/>
    </location>
</feature>